<dbReference type="HAMAP" id="MF_00015">
    <property type="entry name" value="LexA"/>
    <property type="match status" value="1"/>
</dbReference>
<dbReference type="InterPro" id="IPR006199">
    <property type="entry name" value="LexA_DNA-bd_dom"/>
</dbReference>
<dbReference type="SUPFAM" id="SSF46785">
    <property type="entry name" value="Winged helix' DNA-binding domain"/>
    <property type="match status" value="1"/>
</dbReference>
<dbReference type="PANTHER" id="PTHR33516:SF2">
    <property type="entry name" value="LEXA REPRESSOR-RELATED"/>
    <property type="match status" value="1"/>
</dbReference>
<dbReference type="GO" id="GO:0006260">
    <property type="term" value="P:DNA replication"/>
    <property type="evidence" value="ECO:0007669"/>
    <property type="project" value="UniProtKB-UniRule"/>
</dbReference>
<evidence type="ECO:0000256" key="5">
    <source>
        <dbReference type="ARBA" id="ARBA00022763"/>
    </source>
</evidence>
<keyword evidence="11 13" id="KW-0234">DNA repair</keyword>
<evidence type="ECO:0000256" key="11">
    <source>
        <dbReference type="ARBA" id="ARBA00023204"/>
    </source>
</evidence>
<dbReference type="InterPro" id="IPR015927">
    <property type="entry name" value="Peptidase_S24_S26A/B/C"/>
</dbReference>
<organism evidence="17 18">
    <name type="scientific">Acidilutibacter cellobiosedens</name>
    <dbReference type="NCBI Taxonomy" id="2507161"/>
    <lineage>
        <taxon>Bacteria</taxon>
        <taxon>Bacillati</taxon>
        <taxon>Bacillota</taxon>
        <taxon>Tissierellia</taxon>
        <taxon>Tissierellales</taxon>
        <taxon>Acidilutibacteraceae</taxon>
        <taxon>Acidilutibacter</taxon>
    </lineage>
</organism>
<dbReference type="InterPro" id="IPR006197">
    <property type="entry name" value="Peptidase_S24_LexA"/>
</dbReference>
<feature type="DNA-binding region" description="H-T-H motif" evidence="13">
    <location>
        <begin position="29"/>
        <end position="49"/>
    </location>
</feature>
<sequence length="204" mass="22990">MYEDLNAKQSEILNFIKDEVNQKGYPPSVREICRAVKLSSTSSVHAHLEKLQKKGYIKKDPSKPRAIEILYGDYTNSSRKTVQVPIIGKVTAGQPILAVQNFDGMFPLPKNFVADNDVFMLKVYGESMIDAGIYDGDYVIVRQQTTAENGDIIVALIDEESATVKRFFKEKDHIRLQPENPTMDPIIVKNVIVLGKVIGLFRKM</sequence>
<evidence type="ECO:0000256" key="3">
    <source>
        <dbReference type="ARBA" id="ARBA00022491"/>
    </source>
</evidence>
<keyword evidence="4 13" id="KW-0235">DNA replication</keyword>
<dbReference type="PANTHER" id="PTHR33516">
    <property type="entry name" value="LEXA REPRESSOR"/>
    <property type="match status" value="1"/>
</dbReference>
<dbReference type="GO" id="GO:0006508">
    <property type="term" value="P:proteolysis"/>
    <property type="evidence" value="ECO:0007669"/>
    <property type="project" value="InterPro"/>
</dbReference>
<dbReference type="GO" id="GO:0004252">
    <property type="term" value="F:serine-type endopeptidase activity"/>
    <property type="evidence" value="ECO:0007669"/>
    <property type="project" value="UniProtKB-UniRule"/>
</dbReference>
<dbReference type="PRINTS" id="PR00726">
    <property type="entry name" value="LEXASERPTASE"/>
</dbReference>
<comment type="subunit">
    <text evidence="2 13">Homodimer.</text>
</comment>
<keyword evidence="18" id="KW-1185">Reference proteome</keyword>
<keyword evidence="6 13" id="KW-0378">Hydrolase</keyword>
<evidence type="ECO:0000256" key="4">
    <source>
        <dbReference type="ARBA" id="ARBA00022705"/>
    </source>
</evidence>
<dbReference type="EMBL" id="CP035282">
    <property type="protein sequence ID" value="QAT61698.1"/>
    <property type="molecule type" value="Genomic_DNA"/>
</dbReference>
<accession>A0A410QD00</accession>
<keyword evidence="5 13" id="KW-0227">DNA damage</keyword>
<reference evidence="18" key="1">
    <citation type="submission" date="2019-01" db="EMBL/GenBank/DDBJ databases">
        <title>Draft genomes of a novel of Sporanaerobacter strains.</title>
        <authorList>
            <person name="Ma S."/>
        </authorList>
    </citation>
    <scope>NUCLEOTIDE SEQUENCE [LARGE SCALE GENOMIC DNA]</scope>
    <source>
        <strain evidence="18">NJN-17</strain>
    </source>
</reference>
<dbReference type="GO" id="GO:0009432">
    <property type="term" value="P:SOS response"/>
    <property type="evidence" value="ECO:0007669"/>
    <property type="project" value="UniProtKB-UniRule"/>
</dbReference>
<keyword evidence="10 13" id="KW-0804">Transcription</keyword>
<dbReference type="NCBIfam" id="TIGR00498">
    <property type="entry name" value="lexA"/>
    <property type="match status" value="1"/>
</dbReference>
<gene>
    <name evidence="13 17" type="primary">lexA</name>
    <name evidence="17" type="ORF">EQM13_08910</name>
</gene>
<evidence type="ECO:0000256" key="9">
    <source>
        <dbReference type="ARBA" id="ARBA00023125"/>
    </source>
</evidence>
<evidence type="ECO:0000256" key="12">
    <source>
        <dbReference type="ARBA" id="ARBA00023236"/>
    </source>
</evidence>
<comment type="catalytic activity">
    <reaction evidence="13">
        <text>Hydrolysis of Ala-|-Gly bond in repressor LexA.</text>
        <dbReference type="EC" id="3.4.21.88"/>
    </reaction>
</comment>
<feature type="site" description="Cleavage; by autolysis" evidence="13">
    <location>
        <begin position="92"/>
        <end position="93"/>
    </location>
</feature>
<dbReference type="GO" id="GO:0006281">
    <property type="term" value="P:DNA repair"/>
    <property type="evidence" value="ECO:0007669"/>
    <property type="project" value="UniProtKB-UniRule"/>
</dbReference>
<dbReference type="OrthoDB" id="9802364at2"/>
<evidence type="ECO:0000259" key="16">
    <source>
        <dbReference type="Pfam" id="PF01726"/>
    </source>
</evidence>
<evidence type="ECO:0000256" key="7">
    <source>
        <dbReference type="ARBA" id="ARBA00022813"/>
    </source>
</evidence>
<feature type="active site" description="For autocatalytic cleavage activity" evidence="13">
    <location>
        <position position="165"/>
    </location>
</feature>
<dbReference type="Gene3D" id="2.10.109.10">
    <property type="entry name" value="Umud Fragment, subunit A"/>
    <property type="match status" value="1"/>
</dbReference>
<dbReference type="KEGG" id="spoa:EQM13_08910"/>
<dbReference type="InterPro" id="IPR050077">
    <property type="entry name" value="LexA_repressor"/>
</dbReference>
<feature type="domain" description="Peptidase S24/S26A/S26B/S26C" evidence="15">
    <location>
        <begin position="85"/>
        <end position="198"/>
    </location>
</feature>
<keyword evidence="12 13" id="KW-0742">SOS response</keyword>
<feature type="active site" description="For autocatalytic cleavage activity" evidence="13">
    <location>
        <position position="127"/>
    </location>
</feature>
<dbReference type="Pfam" id="PF00717">
    <property type="entry name" value="Peptidase_S24"/>
    <property type="match status" value="1"/>
</dbReference>
<comment type="function">
    <text evidence="13">Represses a number of genes involved in the response to DNA damage (SOS response), including recA and lexA. In the presence of single-stranded DNA, RecA interacts with LexA causing an autocatalytic cleavage which disrupts the DNA-binding part of LexA, leading to derepression of the SOS regulon and eventually DNA repair.</text>
</comment>
<evidence type="ECO:0000259" key="15">
    <source>
        <dbReference type="Pfam" id="PF00717"/>
    </source>
</evidence>
<dbReference type="Pfam" id="PF01726">
    <property type="entry name" value="LexA_DNA_bind"/>
    <property type="match status" value="1"/>
</dbReference>
<evidence type="ECO:0000256" key="6">
    <source>
        <dbReference type="ARBA" id="ARBA00022801"/>
    </source>
</evidence>
<evidence type="ECO:0000256" key="2">
    <source>
        <dbReference type="ARBA" id="ARBA00011738"/>
    </source>
</evidence>
<evidence type="ECO:0000256" key="1">
    <source>
        <dbReference type="ARBA" id="ARBA00007484"/>
    </source>
</evidence>
<dbReference type="GO" id="GO:0045892">
    <property type="term" value="P:negative regulation of DNA-templated transcription"/>
    <property type="evidence" value="ECO:0007669"/>
    <property type="project" value="UniProtKB-UniRule"/>
</dbReference>
<evidence type="ECO:0000313" key="17">
    <source>
        <dbReference type="EMBL" id="QAT61698.1"/>
    </source>
</evidence>
<dbReference type="Gene3D" id="1.10.10.10">
    <property type="entry name" value="Winged helix-like DNA-binding domain superfamily/Winged helix DNA-binding domain"/>
    <property type="match status" value="1"/>
</dbReference>
<keyword evidence="9 13" id="KW-0238">DNA-binding</keyword>
<dbReference type="SUPFAM" id="SSF51306">
    <property type="entry name" value="LexA/Signal peptidase"/>
    <property type="match status" value="1"/>
</dbReference>
<name>A0A410QD00_9FIRM</name>
<evidence type="ECO:0000256" key="10">
    <source>
        <dbReference type="ARBA" id="ARBA00023163"/>
    </source>
</evidence>
<proteinExistence type="inferred from homology"/>
<dbReference type="CDD" id="cd06529">
    <property type="entry name" value="S24_LexA-like"/>
    <property type="match status" value="1"/>
</dbReference>
<dbReference type="FunFam" id="2.10.109.10:FF:000001">
    <property type="entry name" value="LexA repressor"/>
    <property type="match status" value="1"/>
</dbReference>
<dbReference type="InterPro" id="IPR006200">
    <property type="entry name" value="LexA"/>
</dbReference>
<evidence type="ECO:0000313" key="18">
    <source>
        <dbReference type="Proteomes" id="UP000287969"/>
    </source>
</evidence>
<dbReference type="InterPro" id="IPR036390">
    <property type="entry name" value="WH_DNA-bd_sf"/>
</dbReference>
<evidence type="ECO:0000256" key="14">
    <source>
        <dbReference type="RuleBase" id="RU003991"/>
    </source>
</evidence>
<dbReference type="EC" id="3.4.21.88" evidence="13"/>
<dbReference type="FunFam" id="1.10.10.10:FF:000009">
    <property type="entry name" value="LexA repressor"/>
    <property type="match status" value="1"/>
</dbReference>
<keyword evidence="7 13" id="KW-0068">Autocatalytic cleavage</keyword>
<dbReference type="InterPro" id="IPR036286">
    <property type="entry name" value="LexA/Signal_pep-like_sf"/>
</dbReference>
<dbReference type="GO" id="GO:0003677">
    <property type="term" value="F:DNA binding"/>
    <property type="evidence" value="ECO:0007669"/>
    <property type="project" value="UniProtKB-UniRule"/>
</dbReference>
<evidence type="ECO:0000256" key="13">
    <source>
        <dbReference type="HAMAP-Rule" id="MF_00015"/>
    </source>
</evidence>
<dbReference type="AlphaFoldDB" id="A0A410QD00"/>
<comment type="similarity">
    <text evidence="1 13 14">Belongs to the peptidase S24 family.</text>
</comment>
<keyword evidence="3 13" id="KW-0678">Repressor</keyword>
<dbReference type="RefSeq" id="WP_071138682.1">
    <property type="nucleotide sequence ID" value="NZ_CP035282.1"/>
</dbReference>
<dbReference type="Proteomes" id="UP000287969">
    <property type="component" value="Chromosome"/>
</dbReference>
<protein>
    <recommendedName>
        <fullName evidence="13">LexA repressor</fullName>
        <ecNumber evidence="13">3.4.21.88</ecNumber>
    </recommendedName>
</protein>
<keyword evidence="8 13" id="KW-0805">Transcription regulation</keyword>
<dbReference type="InterPro" id="IPR036388">
    <property type="entry name" value="WH-like_DNA-bd_sf"/>
</dbReference>
<dbReference type="InterPro" id="IPR039418">
    <property type="entry name" value="LexA-like"/>
</dbReference>
<feature type="domain" description="LexA repressor DNA-binding" evidence="16">
    <location>
        <begin position="3"/>
        <end position="66"/>
    </location>
</feature>
<evidence type="ECO:0000256" key="8">
    <source>
        <dbReference type="ARBA" id="ARBA00023015"/>
    </source>
</evidence>